<evidence type="ECO:0000256" key="2">
    <source>
        <dbReference type="SAM" id="SignalP"/>
    </source>
</evidence>
<name>A0A4Q7VWD2_9BURK</name>
<evidence type="ECO:0000313" key="5">
    <source>
        <dbReference type="Proteomes" id="UP000293671"/>
    </source>
</evidence>
<dbReference type="NCBIfam" id="TIGR02595">
    <property type="entry name" value="PEP_CTERM"/>
    <property type="match status" value="1"/>
</dbReference>
<reference evidence="4 5" key="1">
    <citation type="submission" date="2019-02" db="EMBL/GenBank/DDBJ databases">
        <title>Genomic Encyclopedia of Type Strains, Phase IV (KMG-IV): sequencing the most valuable type-strain genomes for metagenomic binning, comparative biology and taxonomic classification.</title>
        <authorList>
            <person name="Goeker M."/>
        </authorList>
    </citation>
    <scope>NUCLEOTIDE SEQUENCE [LARGE SCALE GENOMIC DNA]</scope>
    <source>
        <strain evidence="4 5">DSM 19570</strain>
    </source>
</reference>
<keyword evidence="1" id="KW-0812">Transmembrane</keyword>
<organism evidence="4 5">
    <name type="scientific">Rivibacter subsaxonicus</name>
    <dbReference type="NCBI Taxonomy" id="457575"/>
    <lineage>
        <taxon>Bacteria</taxon>
        <taxon>Pseudomonadati</taxon>
        <taxon>Pseudomonadota</taxon>
        <taxon>Betaproteobacteria</taxon>
        <taxon>Burkholderiales</taxon>
        <taxon>Rivibacter</taxon>
    </lineage>
</organism>
<accession>A0A4Q7VWD2</accession>
<evidence type="ECO:0000313" key="4">
    <source>
        <dbReference type="EMBL" id="RZU01042.1"/>
    </source>
</evidence>
<sequence length="204" mass="20985">MARQQLLRIVAAASLVMGCGLAAAQTYTGAPGAATWVSKQGISGWAVQGGATGDEIDVGETLTASFAGPVLISAFSLGVLYDGPEFGDPHEKAQFTAFLGGQQVGQWTFTATGTTTGVLSGPGSYLNLSPAAQPGAGLWQIADPFGKLWVDKIQFTALSQSRYGNNSDYIVSSVTAVPEPGSVVLMLAGLGAVGFVARRRKDRA</sequence>
<dbReference type="EMBL" id="SHKP01000005">
    <property type="protein sequence ID" value="RZU01042.1"/>
    <property type="molecule type" value="Genomic_DNA"/>
</dbReference>
<gene>
    <name evidence="4" type="ORF">EV670_1756</name>
</gene>
<dbReference type="OrthoDB" id="8566463at2"/>
<keyword evidence="5" id="KW-1185">Reference proteome</keyword>
<evidence type="ECO:0000259" key="3">
    <source>
        <dbReference type="Pfam" id="PF07589"/>
    </source>
</evidence>
<evidence type="ECO:0000256" key="1">
    <source>
        <dbReference type="SAM" id="Phobius"/>
    </source>
</evidence>
<keyword evidence="1" id="KW-1133">Transmembrane helix</keyword>
<dbReference type="Pfam" id="PF07589">
    <property type="entry name" value="PEP-CTERM"/>
    <property type="match status" value="1"/>
</dbReference>
<feature type="transmembrane region" description="Helical" evidence="1">
    <location>
        <begin position="180"/>
        <end position="197"/>
    </location>
</feature>
<proteinExistence type="predicted"/>
<comment type="caution">
    <text evidence="4">The sequence shown here is derived from an EMBL/GenBank/DDBJ whole genome shotgun (WGS) entry which is preliminary data.</text>
</comment>
<dbReference type="PROSITE" id="PS51257">
    <property type="entry name" value="PROKAR_LIPOPROTEIN"/>
    <property type="match status" value="1"/>
</dbReference>
<protein>
    <submittedName>
        <fullName evidence="4">Putative secreted protein</fullName>
    </submittedName>
</protein>
<keyword evidence="1" id="KW-0472">Membrane</keyword>
<keyword evidence="2" id="KW-0732">Signal</keyword>
<feature type="chain" id="PRO_5020249196" evidence="2">
    <location>
        <begin position="25"/>
        <end position="204"/>
    </location>
</feature>
<feature type="signal peptide" evidence="2">
    <location>
        <begin position="1"/>
        <end position="24"/>
    </location>
</feature>
<dbReference type="InterPro" id="IPR013424">
    <property type="entry name" value="Ice-binding_C"/>
</dbReference>
<dbReference type="AlphaFoldDB" id="A0A4Q7VWD2"/>
<feature type="domain" description="Ice-binding protein C-terminal" evidence="3">
    <location>
        <begin position="176"/>
        <end position="200"/>
    </location>
</feature>
<dbReference type="Proteomes" id="UP000293671">
    <property type="component" value="Unassembled WGS sequence"/>
</dbReference>